<evidence type="ECO:0000256" key="1">
    <source>
        <dbReference type="SAM" id="MobiDB-lite"/>
    </source>
</evidence>
<dbReference type="EMBL" id="CP089982">
    <property type="protein sequence ID" value="WXA96863.1"/>
    <property type="molecule type" value="Genomic_DNA"/>
</dbReference>
<dbReference type="RefSeq" id="WP_394847478.1">
    <property type="nucleotide sequence ID" value="NZ_CP089982.1"/>
</dbReference>
<name>A0ABZ2KHR9_9BACT</name>
<proteinExistence type="predicted"/>
<dbReference type="Proteomes" id="UP001379533">
    <property type="component" value="Chromosome"/>
</dbReference>
<accession>A0ABZ2KHR9</accession>
<reference evidence="2 3" key="1">
    <citation type="submission" date="2021-12" db="EMBL/GenBank/DDBJ databases">
        <title>Discovery of the Pendulisporaceae a myxobacterial family with distinct sporulation behavior and unique specialized metabolism.</title>
        <authorList>
            <person name="Garcia R."/>
            <person name="Popoff A."/>
            <person name="Bader C.D."/>
            <person name="Loehr J."/>
            <person name="Walesch S."/>
            <person name="Walt C."/>
            <person name="Boldt J."/>
            <person name="Bunk B."/>
            <person name="Haeckl F.J.F.P.J."/>
            <person name="Gunesch A.P."/>
            <person name="Birkelbach J."/>
            <person name="Nuebel U."/>
            <person name="Pietschmann T."/>
            <person name="Bach T."/>
            <person name="Mueller R."/>
        </authorList>
    </citation>
    <scope>NUCLEOTIDE SEQUENCE [LARGE SCALE GENOMIC DNA]</scope>
    <source>
        <strain evidence="2 3">MSr12523</strain>
    </source>
</reference>
<keyword evidence="3" id="KW-1185">Reference proteome</keyword>
<sequence length="216" mass="24154">MRESVYTFSTFWAVQVEAKDDVAEGLPVPKCVDVDDVTTSVVGDSFEHILSAATPPAMRDEGTARRVDSPKRDLRSFARGPHHSIGARIRVARKHVAFERNDEVVQLRTAPVELSKPLSPPPVENTFELGVDRNPARVLARHLLICLEELVVELCVHLESRERMCITLPIPKPAPRGLACPHPREEQERVPDALVRFDLFISHERANLDEFVGSAT</sequence>
<evidence type="ECO:0000313" key="3">
    <source>
        <dbReference type="Proteomes" id="UP001379533"/>
    </source>
</evidence>
<organism evidence="2 3">
    <name type="scientific">Pendulispora brunnea</name>
    <dbReference type="NCBI Taxonomy" id="2905690"/>
    <lineage>
        <taxon>Bacteria</taxon>
        <taxon>Pseudomonadati</taxon>
        <taxon>Myxococcota</taxon>
        <taxon>Myxococcia</taxon>
        <taxon>Myxococcales</taxon>
        <taxon>Sorangiineae</taxon>
        <taxon>Pendulisporaceae</taxon>
        <taxon>Pendulispora</taxon>
    </lineage>
</organism>
<feature type="compositionally biased region" description="Basic and acidic residues" evidence="1">
    <location>
        <begin position="58"/>
        <end position="76"/>
    </location>
</feature>
<feature type="region of interest" description="Disordered" evidence="1">
    <location>
        <begin position="53"/>
        <end position="78"/>
    </location>
</feature>
<evidence type="ECO:0000313" key="2">
    <source>
        <dbReference type="EMBL" id="WXA96863.1"/>
    </source>
</evidence>
<gene>
    <name evidence="2" type="ORF">LZC95_08435</name>
</gene>
<protein>
    <submittedName>
        <fullName evidence="2">Uncharacterized protein</fullName>
    </submittedName>
</protein>